<dbReference type="GO" id="GO:0051287">
    <property type="term" value="F:NAD binding"/>
    <property type="evidence" value="ECO:0007669"/>
    <property type="project" value="InterPro"/>
</dbReference>
<dbReference type="InterPro" id="IPR050223">
    <property type="entry name" value="D-isomer_2-hydroxyacid_DH"/>
</dbReference>
<evidence type="ECO:0000313" key="8">
    <source>
        <dbReference type="Proteomes" id="UP001146793"/>
    </source>
</evidence>
<feature type="domain" description="D-isomer specific 2-hydroxyacid dehydrogenase catalytic" evidence="5">
    <location>
        <begin position="28"/>
        <end position="342"/>
    </location>
</feature>
<sequence>MLNFFSVKKPTRSIFFQRFFSSTKPRIYVTRVLPDQAMKILDQYFEYDVFRGNSAIPQDTLIKKVKDCVGLLCLLTDPINETVISHPNFSKIKMVANYAVGYENVNVAKLSELKIPVTNTPGCLTEATADIAMSLILATHQRFLQHDQALRSNQNGTILNFQKDTQDLNLDPLCNKTLGIVGLGRIGQALAIRARGFGMKILAYTRTPRPKISQRIGVEELTKMDDLLQYSDFVSLNCPCTEQTKHLIGMEQLKMMKESAILINTARGKIVVEDDLIYALKKRIIKAAGLDVFYNEPKINPELSKLQNTVLLPHIGSATTRARAGMGILAAQSLVDYLVHKKWPKNFVNKDIFIK</sequence>
<dbReference type="InterPro" id="IPR006140">
    <property type="entry name" value="D-isomer_DH_NAD-bd"/>
</dbReference>
<keyword evidence="2 4" id="KW-0560">Oxidoreductase</keyword>
<dbReference type="SUPFAM" id="SSF51735">
    <property type="entry name" value="NAD(P)-binding Rossmann-fold domains"/>
    <property type="match status" value="1"/>
</dbReference>
<evidence type="ECO:0000259" key="5">
    <source>
        <dbReference type="Pfam" id="PF00389"/>
    </source>
</evidence>
<evidence type="ECO:0000256" key="3">
    <source>
        <dbReference type="ARBA" id="ARBA00023027"/>
    </source>
</evidence>
<dbReference type="InterPro" id="IPR029752">
    <property type="entry name" value="D-isomer_DH_CS1"/>
</dbReference>
<dbReference type="AlphaFoldDB" id="A0AAV7ZAP0"/>
<proteinExistence type="inferred from homology"/>
<dbReference type="EMBL" id="JANTQA010000036">
    <property type="protein sequence ID" value="KAJ3437080.1"/>
    <property type="molecule type" value="Genomic_DNA"/>
</dbReference>
<name>A0AAV7ZAP0_9EUKA</name>
<dbReference type="GO" id="GO:0005829">
    <property type="term" value="C:cytosol"/>
    <property type="evidence" value="ECO:0007669"/>
    <property type="project" value="TreeGrafter"/>
</dbReference>
<accession>A0AAV7ZAP0</accession>
<organism evidence="7 8">
    <name type="scientific">Anaeramoeba flamelloides</name>
    <dbReference type="NCBI Taxonomy" id="1746091"/>
    <lineage>
        <taxon>Eukaryota</taxon>
        <taxon>Metamonada</taxon>
        <taxon>Anaeramoebidae</taxon>
        <taxon>Anaeramoeba</taxon>
    </lineage>
</organism>
<dbReference type="CDD" id="cd05301">
    <property type="entry name" value="GDH"/>
    <property type="match status" value="1"/>
</dbReference>
<dbReference type="Pfam" id="PF02826">
    <property type="entry name" value="2-Hacid_dh_C"/>
    <property type="match status" value="1"/>
</dbReference>
<dbReference type="Gene3D" id="3.40.50.720">
    <property type="entry name" value="NAD(P)-binding Rossmann-like Domain"/>
    <property type="match status" value="2"/>
</dbReference>
<dbReference type="FunFam" id="3.40.50.720:FF:000203">
    <property type="entry name" value="D-3-phosphoglycerate dehydrogenase (SerA)"/>
    <property type="match status" value="1"/>
</dbReference>
<keyword evidence="3" id="KW-0520">NAD</keyword>
<dbReference type="InterPro" id="IPR036291">
    <property type="entry name" value="NAD(P)-bd_dom_sf"/>
</dbReference>
<dbReference type="PROSITE" id="PS00671">
    <property type="entry name" value="D_2_HYDROXYACID_DH_3"/>
    <property type="match status" value="1"/>
</dbReference>
<dbReference type="GO" id="GO:0030267">
    <property type="term" value="F:glyoxylate reductase (NADPH) activity"/>
    <property type="evidence" value="ECO:0007669"/>
    <property type="project" value="TreeGrafter"/>
</dbReference>
<reference evidence="7" key="1">
    <citation type="submission" date="2022-08" db="EMBL/GenBank/DDBJ databases">
        <title>Novel sulphate-reducing endosymbionts in the free-living metamonad Anaeramoeba.</title>
        <authorList>
            <person name="Jerlstrom-Hultqvist J."/>
            <person name="Cepicka I."/>
            <person name="Gallot-Lavallee L."/>
            <person name="Salas-Leiva D."/>
            <person name="Curtis B.A."/>
            <person name="Zahonova K."/>
            <person name="Pipaliya S."/>
            <person name="Dacks J."/>
            <person name="Roger A.J."/>
        </authorList>
    </citation>
    <scope>NUCLEOTIDE SEQUENCE</scope>
    <source>
        <strain evidence="7">Busselton2</strain>
    </source>
</reference>
<dbReference type="SUPFAM" id="SSF52283">
    <property type="entry name" value="Formate/glycerate dehydrogenase catalytic domain-like"/>
    <property type="match status" value="1"/>
</dbReference>
<dbReference type="GO" id="GO:0016618">
    <property type="term" value="F:hydroxypyruvate reductase [NAD(P)H] activity"/>
    <property type="evidence" value="ECO:0007669"/>
    <property type="project" value="TreeGrafter"/>
</dbReference>
<protein>
    <submittedName>
        <fullName evidence="7">2-hydroxyacid dehydrogenase</fullName>
    </submittedName>
</protein>
<evidence type="ECO:0000256" key="1">
    <source>
        <dbReference type="ARBA" id="ARBA00005854"/>
    </source>
</evidence>
<comment type="similarity">
    <text evidence="1 4">Belongs to the D-isomer specific 2-hydroxyacid dehydrogenase family.</text>
</comment>
<dbReference type="InterPro" id="IPR029753">
    <property type="entry name" value="D-isomer_DH_CS"/>
</dbReference>
<evidence type="ECO:0000256" key="4">
    <source>
        <dbReference type="RuleBase" id="RU003719"/>
    </source>
</evidence>
<evidence type="ECO:0000256" key="2">
    <source>
        <dbReference type="ARBA" id="ARBA00023002"/>
    </source>
</evidence>
<comment type="caution">
    <text evidence="7">The sequence shown here is derived from an EMBL/GenBank/DDBJ whole genome shotgun (WGS) entry which is preliminary data.</text>
</comment>
<dbReference type="PANTHER" id="PTHR10996:SF178">
    <property type="entry name" value="2-HYDROXYACID DEHYDROGENASE YGL185C-RELATED"/>
    <property type="match status" value="1"/>
</dbReference>
<dbReference type="PROSITE" id="PS00065">
    <property type="entry name" value="D_2_HYDROXYACID_DH_1"/>
    <property type="match status" value="1"/>
</dbReference>
<dbReference type="InterPro" id="IPR006139">
    <property type="entry name" value="D-isomer_2_OHA_DH_cat_dom"/>
</dbReference>
<dbReference type="Pfam" id="PF00389">
    <property type="entry name" value="2-Hacid_dh"/>
    <property type="match status" value="1"/>
</dbReference>
<evidence type="ECO:0000313" key="7">
    <source>
        <dbReference type="EMBL" id="KAJ3437080.1"/>
    </source>
</evidence>
<gene>
    <name evidence="7" type="ORF">M0812_19153</name>
</gene>
<dbReference type="Proteomes" id="UP001146793">
    <property type="component" value="Unassembled WGS sequence"/>
</dbReference>
<dbReference type="PROSITE" id="PS00670">
    <property type="entry name" value="D_2_HYDROXYACID_DH_2"/>
    <property type="match status" value="1"/>
</dbReference>
<evidence type="ECO:0000259" key="6">
    <source>
        <dbReference type="Pfam" id="PF02826"/>
    </source>
</evidence>
<feature type="domain" description="D-isomer specific 2-hydroxyacid dehydrogenase NAD-binding" evidence="6">
    <location>
        <begin position="133"/>
        <end position="316"/>
    </location>
</feature>
<dbReference type="PANTHER" id="PTHR10996">
    <property type="entry name" value="2-HYDROXYACID DEHYDROGENASE-RELATED"/>
    <property type="match status" value="1"/>
</dbReference>